<dbReference type="Pfam" id="PF08013">
    <property type="entry name" value="GatZ_KbaZ-like"/>
    <property type="match status" value="1"/>
</dbReference>
<evidence type="ECO:0000313" key="3">
    <source>
        <dbReference type="Proteomes" id="UP000184517"/>
    </source>
</evidence>
<dbReference type="GO" id="GO:2001059">
    <property type="term" value="P:D-tagatose 6-phosphate catabolic process"/>
    <property type="evidence" value="ECO:0007669"/>
    <property type="project" value="UniProtKB-UniPathway"/>
</dbReference>
<dbReference type="Gene3D" id="3.20.20.70">
    <property type="entry name" value="Aldolase class I"/>
    <property type="match status" value="1"/>
</dbReference>
<keyword evidence="3" id="KW-1185">Reference proteome</keyword>
<dbReference type="RefSeq" id="WP_072838279.1">
    <property type="nucleotide sequence ID" value="NZ_FQVF01000003.1"/>
</dbReference>
<dbReference type="STRING" id="1122206.SAMN02745753_00641"/>
<dbReference type="PANTHER" id="PTHR32502">
    <property type="entry name" value="N-ACETYLGALACTOSAMINE PERMEASE II COMPONENT-RELATED"/>
    <property type="match status" value="1"/>
</dbReference>
<proteinExistence type="predicted"/>
<dbReference type="GO" id="GO:0005886">
    <property type="term" value="C:plasma membrane"/>
    <property type="evidence" value="ECO:0007669"/>
    <property type="project" value="TreeGrafter"/>
</dbReference>
<protein>
    <submittedName>
        <fullName evidence="2">Tagatose-bisphosphate aldolase noncatalytic subunit</fullName>
    </submittedName>
</protein>
<dbReference type="GO" id="GO:0005975">
    <property type="term" value="P:carbohydrate metabolic process"/>
    <property type="evidence" value="ECO:0007669"/>
    <property type="project" value="InterPro"/>
</dbReference>
<reference evidence="3" key="1">
    <citation type="submission" date="2016-11" db="EMBL/GenBank/DDBJ databases">
        <authorList>
            <person name="Varghese N."/>
            <person name="Submissions S."/>
        </authorList>
    </citation>
    <scope>NUCLEOTIDE SEQUENCE [LARGE SCALE GENOMIC DNA]</scope>
    <source>
        <strain evidence="3">DSM 16579</strain>
    </source>
</reference>
<dbReference type="EMBL" id="FQVF01000003">
    <property type="protein sequence ID" value="SHE67542.1"/>
    <property type="molecule type" value="Genomic_DNA"/>
</dbReference>
<dbReference type="UniPathway" id="UPA00704">
    <property type="reaction ID" value="UER00716"/>
</dbReference>
<dbReference type="SUPFAM" id="SSF51569">
    <property type="entry name" value="Aldolase"/>
    <property type="match status" value="1"/>
</dbReference>
<dbReference type="PANTHER" id="PTHR32502:SF12">
    <property type="entry name" value="D-TAGATOSE-1,6-BISPHOSPHATE ALDOLASE SUBUNIT GATZ"/>
    <property type="match status" value="1"/>
</dbReference>
<evidence type="ECO:0000256" key="1">
    <source>
        <dbReference type="ARBA" id="ARBA00005191"/>
    </source>
</evidence>
<evidence type="ECO:0000313" key="2">
    <source>
        <dbReference type="EMBL" id="SHE67542.1"/>
    </source>
</evidence>
<dbReference type="OrthoDB" id="1672942at2"/>
<accession>A0A1M4VF38</accession>
<dbReference type="InterPro" id="IPR050303">
    <property type="entry name" value="GatZ_KbaZ_carbometab"/>
</dbReference>
<dbReference type="AlphaFoldDB" id="A0A1M4VF38"/>
<dbReference type="Proteomes" id="UP000184517">
    <property type="component" value="Unassembled WGS sequence"/>
</dbReference>
<dbReference type="InterPro" id="IPR012062">
    <property type="entry name" value="GatZ/KbaZ-like"/>
</dbReference>
<dbReference type="GO" id="GO:0009401">
    <property type="term" value="P:phosphoenolpyruvate-dependent sugar phosphotransferase system"/>
    <property type="evidence" value="ECO:0007669"/>
    <property type="project" value="TreeGrafter"/>
</dbReference>
<comment type="pathway">
    <text evidence="1">Carbohydrate metabolism; D-tagatose 6-phosphate degradation; D-glyceraldehyde 3-phosphate and glycerone phosphate from D-tagatose 6-phosphate: step 2/2.</text>
</comment>
<dbReference type="NCBIfam" id="TIGR02810">
    <property type="entry name" value="agaZ_gatZ"/>
    <property type="match status" value="1"/>
</dbReference>
<sequence length="429" mass="48124">MSSTEILKNIVELNRSGEQIGIYSVCSANRFVLEAAMLEAKENNSPLLIEATCNQVNQDGGYTNMTPADFQAYIAEVAKSVDYDTNQLILGGDHLGPNPWKHLSSADAMEKAMVLVEAYVKAGFTKIHLDASMSCADDEVPLSSETIAKRAAIMCQAAERVSLAQQKPYYVIGTEVPVPGGAQEDLEELQVTSTIDLADTIHTHRVLFSNLGIDDAFDRVIGVVVQPGVEFDHSSVIEYDPVKAKELKSVIHQFSGMVFEAHSTDYQSQSCLSHLVRDHFAILKVGPGLTFAFREAVFALSYIEDEWIEPEKRSNIRDVLEQTMVNNPKYWEGYYHGNEQDKMFARKFSFSDRSRYYWNHTDIEASLKVLIQNLTTSPAPYPLISQYMSAQYVALRKGEIINDPAVFLRERIRSEIKMYAQACNQFSVI</sequence>
<dbReference type="InterPro" id="IPR013785">
    <property type="entry name" value="Aldolase_TIM"/>
</dbReference>
<organism evidence="2 3">
    <name type="scientific">Marinomonas polaris DSM 16579</name>
    <dbReference type="NCBI Taxonomy" id="1122206"/>
    <lineage>
        <taxon>Bacteria</taxon>
        <taxon>Pseudomonadati</taxon>
        <taxon>Pseudomonadota</taxon>
        <taxon>Gammaproteobacteria</taxon>
        <taxon>Oceanospirillales</taxon>
        <taxon>Oceanospirillaceae</taxon>
        <taxon>Marinomonas</taxon>
    </lineage>
</organism>
<dbReference type="PIRSF" id="PIRSF009264">
    <property type="entry name" value="TagBP_ald_AgaZ"/>
    <property type="match status" value="1"/>
</dbReference>
<dbReference type="Gene3D" id="1.10.400.20">
    <property type="entry name" value="putative tagatose 6-phosphate kinase domain like"/>
    <property type="match status" value="1"/>
</dbReference>
<name>A0A1M4VF38_9GAMM</name>
<gene>
    <name evidence="2" type="ORF">SAMN02745753_00641</name>
</gene>